<reference evidence="2 3" key="1">
    <citation type="submission" date="2014-02" db="EMBL/GenBank/DDBJ databases">
        <title>Transposable element dynamics among asymbiotic and ectomycorrhizal Amanita fungi.</title>
        <authorList>
            <consortium name="DOE Joint Genome Institute"/>
            <person name="Hess J."/>
            <person name="Skrede I."/>
            <person name="Wolfe B."/>
            <person name="LaButti K."/>
            <person name="Ohm R.A."/>
            <person name="Grigoriev I.V."/>
            <person name="Pringle A."/>
        </authorList>
    </citation>
    <scope>NUCLEOTIDE SEQUENCE [LARGE SCALE GENOMIC DNA]</scope>
    <source>
        <strain evidence="2 3">SKay4041</strain>
    </source>
</reference>
<organism evidence="2 3">
    <name type="scientific">Amanita thiersii Skay4041</name>
    <dbReference type="NCBI Taxonomy" id="703135"/>
    <lineage>
        <taxon>Eukaryota</taxon>
        <taxon>Fungi</taxon>
        <taxon>Dikarya</taxon>
        <taxon>Basidiomycota</taxon>
        <taxon>Agaricomycotina</taxon>
        <taxon>Agaricomycetes</taxon>
        <taxon>Agaricomycetidae</taxon>
        <taxon>Agaricales</taxon>
        <taxon>Pluteineae</taxon>
        <taxon>Amanitaceae</taxon>
        <taxon>Amanita</taxon>
    </lineage>
</organism>
<dbReference type="STRING" id="703135.A0A2A9NES7"/>
<evidence type="ECO:0000313" key="2">
    <source>
        <dbReference type="EMBL" id="PFH46220.1"/>
    </source>
</evidence>
<evidence type="ECO:0000313" key="3">
    <source>
        <dbReference type="Proteomes" id="UP000242287"/>
    </source>
</evidence>
<dbReference type="EMBL" id="KZ302220">
    <property type="protein sequence ID" value="PFH46220.1"/>
    <property type="molecule type" value="Genomic_DNA"/>
</dbReference>
<sequence length="387" mass="42237">MPSLRQLYLLLSTSWITNLISTQTSFDLTTTTCFDTAKTLNDYTYCHYTHVVDSSYTSESYIAAQPTPDQRKAWSTVVSSLLNTDGNCTAIAIPDTLKGVYHVVELTEPSGQSFCIFSEIYTDGGGNDDYKKGWGLLVVPSTRRAVSRLVHISAPFPQSAIGTVSQATAVFQGIGAKSLYIPGRNRKAFPVPTSCIPSTAKTTYYKTDSVHDNNEMFLDTSIQIINWQDANGGCPSDTCAYIQFMGKGKSACSGLEVFLSVGLEDNSSGWYTKHFNYPAQRIKNNLVRVFKNWRFGLPSNIQCSLVGTENIIGRLLNGVDASKVCTDAASAENTAGEFVQLEQGPNIRTAQYHDGMVKALSSSFSANCAEGMDSDLVTGLCVEQSRY</sequence>
<keyword evidence="1" id="KW-0732">Signal</keyword>
<protein>
    <submittedName>
        <fullName evidence="2">Uncharacterized protein</fullName>
    </submittedName>
</protein>
<name>A0A2A9NES7_9AGAR</name>
<feature type="chain" id="PRO_5013287278" evidence="1">
    <location>
        <begin position="23"/>
        <end position="387"/>
    </location>
</feature>
<dbReference type="AlphaFoldDB" id="A0A2A9NES7"/>
<feature type="signal peptide" evidence="1">
    <location>
        <begin position="1"/>
        <end position="22"/>
    </location>
</feature>
<keyword evidence="3" id="KW-1185">Reference proteome</keyword>
<dbReference type="OrthoDB" id="5803672at2759"/>
<proteinExistence type="predicted"/>
<gene>
    <name evidence="2" type="ORF">AMATHDRAFT_155894</name>
</gene>
<accession>A0A2A9NES7</accession>
<dbReference type="Proteomes" id="UP000242287">
    <property type="component" value="Unassembled WGS sequence"/>
</dbReference>
<evidence type="ECO:0000256" key="1">
    <source>
        <dbReference type="SAM" id="SignalP"/>
    </source>
</evidence>